<gene>
    <name evidence="2" type="ORF">PP769_03725</name>
</gene>
<evidence type="ECO:0000313" key="3">
    <source>
        <dbReference type="Proteomes" id="UP001302719"/>
    </source>
</evidence>
<keyword evidence="3" id="KW-1185">Reference proteome</keyword>
<dbReference type="PANTHER" id="PTHR46922:SF4">
    <property type="entry name" value="DHHA1 DOMAIN PROTEIN"/>
    <property type="match status" value="1"/>
</dbReference>
<sequence length="294" mass="33089">MTKTMIKFDELPNQNPPDVVLYHADCMDGFGAAWALWKRFPQARYVAVKHGNPPPDGLQNQHVVMVDFSYHRETILELADQVASLYILDHHITAQDSLKDLPFAYFDMNRSGAVLAWEWVHMEPVPWLLHYVQDKDLWHWQLPGSREISAALASYPFGFERWESLQFETLKVEGTGILRSEKALVEKMANEFIMVSFAGHMVPAVHSAVLTSQIGEHLSEKHPFCLIWHQKDGRRYFSLRSKAGGISVAEIAAKYGGGGHTHAAGFSISLDGDSQNFPNPVFGLPDFSPASSRI</sequence>
<reference evidence="2 3" key="1">
    <citation type="submission" date="2023-01" db="EMBL/GenBank/DDBJ databases">
        <title>Cultivation and genomic characterization of new, ubiquitous marine nitrite-oxidizing bacteria from the Nitrospirales.</title>
        <authorList>
            <person name="Mueller A.J."/>
            <person name="Daebeler A."/>
            <person name="Herbold C.W."/>
            <person name="Kirkegaard R.H."/>
            <person name="Daims H."/>
        </authorList>
    </citation>
    <scope>NUCLEOTIDE SEQUENCE [LARGE SCALE GENOMIC DNA]</scope>
    <source>
        <strain evidence="2 3">VA</strain>
    </source>
</reference>
<accession>A0AA96GES5</accession>
<dbReference type="Gene3D" id="3.10.310.30">
    <property type="match status" value="1"/>
</dbReference>
<protein>
    <submittedName>
        <fullName evidence="2">DHHA1 domain-containing protein</fullName>
    </submittedName>
</protein>
<dbReference type="InterPro" id="IPR003156">
    <property type="entry name" value="DHHA1_dom"/>
</dbReference>
<dbReference type="AlphaFoldDB" id="A0AA96GES5"/>
<dbReference type="EMBL" id="CP116967">
    <property type="protein sequence ID" value="WNM58885.1"/>
    <property type="molecule type" value="Genomic_DNA"/>
</dbReference>
<dbReference type="SUPFAM" id="SSF64182">
    <property type="entry name" value="DHH phosphoesterases"/>
    <property type="match status" value="1"/>
</dbReference>
<name>A0AA96GES5_9BACT</name>
<evidence type="ECO:0000313" key="2">
    <source>
        <dbReference type="EMBL" id="WNM58885.1"/>
    </source>
</evidence>
<dbReference type="Proteomes" id="UP001302719">
    <property type="component" value="Chromosome"/>
</dbReference>
<dbReference type="KEGG" id="nall:PP769_03725"/>
<dbReference type="RefSeq" id="WP_312645341.1">
    <property type="nucleotide sequence ID" value="NZ_CP116967.1"/>
</dbReference>
<feature type="domain" description="DHHA1" evidence="1">
    <location>
        <begin position="223"/>
        <end position="270"/>
    </location>
</feature>
<dbReference type="InterPro" id="IPR038763">
    <property type="entry name" value="DHH_sf"/>
</dbReference>
<dbReference type="GO" id="GO:0003676">
    <property type="term" value="F:nucleic acid binding"/>
    <property type="evidence" value="ECO:0007669"/>
    <property type="project" value="InterPro"/>
</dbReference>
<organism evidence="2 3">
    <name type="scientific">Candidatus Nitrospira allomarina</name>
    <dbReference type="NCBI Taxonomy" id="3020900"/>
    <lineage>
        <taxon>Bacteria</taxon>
        <taxon>Pseudomonadati</taxon>
        <taxon>Nitrospirota</taxon>
        <taxon>Nitrospiria</taxon>
        <taxon>Nitrospirales</taxon>
        <taxon>Nitrospiraceae</taxon>
        <taxon>Nitrospira</taxon>
    </lineage>
</organism>
<evidence type="ECO:0000259" key="1">
    <source>
        <dbReference type="Pfam" id="PF02272"/>
    </source>
</evidence>
<dbReference type="Pfam" id="PF02272">
    <property type="entry name" value="DHHA1"/>
    <property type="match status" value="1"/>
</dbReference>
<dbReference type="PANTHER" id="PTHR46922">
    <property type="entry name" value="DHHA1 DOMAIN PROTEIN"/>
    <property type="match status" value="1"/>
</dbReference>
<proteinExistence type="predicted"/>